<dbReference type="Gene3D" id="3.40.50.720">
    <property type="entry name" value="NAD(P)-binding Rossmann-like Domain"/>
    <property type="match status" value="1"/>
</dbReference>
<dbReference type="GO" id="GO:0004312">
    <property type="term" value="F:fatty acid synthase activity"/>
    <property type="evidence" value="ECO:0007669"/>
    <property type="project" value="TreeGrafter"/>
</dbReference>
<evidence type="ECO:0000313" key="6">
    <source>
        <dbReference type="EMBL" id="SNT20760.1"/>
    </source>
</evidence>
<dbReference type="GO" id="GO:0004315">
    <property type="term" value="F:3-oxoacyl-[acyl-carrier-protein] synthase activity"/>
    <property type="evidence" value="ECO:0007669"/>
    <property type="project" value="InterPro"/>
</dbReference>
<dbReference type="InterPro" id="IPR014030">
    <property type="entry name" value="Ketoacyl_synth_N"/>
</dbReference>
<evidence type="ECO:0000256" key="1">
    <source>
        <dbReference type="ARBA" id="ARBA00022450"/>
    </source>
</evidence>
<dbReference type="PROSITE" id="PS52004">
    <property type="entry name" value="KS3_2"/>
    <property type="match status" value="1"/>
</dbReference>
<proteinExistence type="predicted"/>
<dbReference type="AlphaFoldDB" id="A0A239KRU4"/>
<keyword evidence="3" id="KW-0808">Transferase</keyword>
<dbReference type="Pfam" id="PF00550">
    <property type="entry name" value="PP-binding"/>
    <property type="match status" value="1"/>
</dbReference>
<organism evidence="6 7">
    <name type="scientific">Actinoplanes regularis</name>
    <dbReference type="NCBI Taxonomy" id="52697"/>
    <lineage>
        <taxon>Bacteria</taxon>
        <taxon>Bacillati</taxon>
        <taxon>Actinomycetota</taxon>
        <taxon>Actinomycetes</taxon>
        <taxon>Micromonosporales</taxon>
        <taxon>Micromonosporaceae</taxon>
        <taxon>Actinoplanes</taxon>
    </lineage>
</organism>
<dbReference type="PROSITE" id="PS00606">
    <property type="entry name" value="KS3_1"/>
    <property type="match status" value="1"/>
</dbReference>
<evidence type="ECO:0000256" key="2">
    <source>
        <dbReference type="ARBA" id="ARBA00022553"/>
    </source>
</evidence>
<dbReference type="PANTHER" id="PTHR43775">
    <property type="entry name" value="FATTY ACID SYNTHASE"/>
    <property type="match status" value="1"/>
</dbReference>
<dbReference type="Pfam" id="PF00109">
    <property type="entry name" value="ketoacyl-synt"/>
    <property type="match status" value="1"/>
</dbReference>
<dbReference type="Gene3D" id="3.40.47.10">
    <property type="match status" value="1"/>
</dbReference>
<evidence type="ECO:0000313" key="7">
    <source>
        <dbReference type="Proteomes" id="UP000198415"/>
    </source>
</evidence>
<dbReference type="SUPFAM" id="SSF53901">
    <property type="entry name" value="Thiolase-like"/>
    <property type="match status" value="1"/>
</dbReference>
<dbReference type="InterPro" id="IPR036736">
    <property type="entry name" value="ACP-like_sf"/>
</dbReference>
<dbReference type="InterPro" id="IPR006162">
    <property type="entry name" value="Ppantetheine_attach_site"/>
</dbReference>
<dbReference type="InterPro" id="IPR009081">
    <property type="entry name" value="PP-bd_ACP"/>
</dbReference>
<dbReference type="GO" id="GO:0006633">
    <property type="term" value="P:fatty acid biosynthetic process"/>
    <property type="evidence" value="ECO:0007669"/>
    <property type="project" value="InterPro"/>
</dbReference>
<reference evidence="6 7" key="1">
    <citation type="submission" date="2017-06" db="EMBL/GenBank/DDBJ databases">
        <authorList>
            <person name="Kim H.J."/>
            <person name="Triplett B.A."/>
        </authorList>
    </citation>
    <scope>NUCLEOTIDE SEQUENCE [LARGE SCALE GENOMIC DNA]</scope>
    <source>
        <strain evidence="6 7">DSM 43151</strain>
    </source>
</reference>
<dbReference type="PANTHER" id="PTHR43775:SF51">
    <property type="entry name" value="INACTIVE PHENOLPHTHIOCEROL SYNTHESIS POLYKETIDE SYNTHASE TYPE I PKS1-RELATED"/>
    <property type="match status" value="1"/>
</dbReference>
<gene>
    <name evidence="6" type="ORF">SAMN06264365_1701</name>
</gene>
<dbReference type="EMBL" id="FZNR01000070">
    <property type="protein sequence ID" value="SNT20760.1"/>
    <property type="molecule type" value="Genomic_DNA"/>
</dbReference>
<dbReference type="Proteomes" id="UP000198415">
    <property type="component" value="Unassembled WGS sequence"/>
</dbReference>
<keyword evidence="7" id="KW-1185">Reference proteome</keyword>
<dbReference type="PROSITE" id="PS00012">
    <property type="entry name" value="PHOSPHOPANTETHEINE"/>
    <property type="match status" value="1"/>
</dbReference>
<dbReference type="InterPro" id="IPR020806">
    <property type="entry name" value="PKS_PP-bd"/>
</dbReference>
<dbReference type="PROSITE" id="PS50075">
    <property type="entry name" value="CARRIER"/>
    <property type="match status" value="1"/>
</dbReference>
<dbReference type="CDD" id="cd00833">
    <property type="entry name" value="PKS"/>
    <property type="match status" value="1"/>
</dbReference>
<feature type="domain" description="Ketosynthase family 3 (KS3)" evidence="5">
    <location>
        <begin position="185"/>
        <end position="488"/>
    </location>
</feature>
<dbReference type="InterPro" id="IPR020841">
    <property type="entry name" value="PKS_Beta-ketoAc_synthase_dom"/>
</dbReference>
<keyword evidence="1" id="KW-0596">Phosphopantetheine</keyword>
<dbReference type="SMART" id="SM00823">
    <property type="entry name" value="PKS_PP"/>
    <property type="match status" value="1"/>
</dbReference>
<sequence>HLSDVDRKRMARYGLLPLVTDDAMRLFDTATATDLPVLAVTRWDTAALRGRGDQVPALVRTLVPAGRRTTGAGNSLAQRLAGLSAADRKQAVRDLVTGQLAAVLGHADPSGIAVDRSFQELGFDSLTAVELRNQLNTTTGLRLPTTLIFDHPSPADLIRYLIAELDTATPAPEVAAAARSVTVADEPIAIVGMACRYPGGVSSPEQLWDLVASGTDAVSGFPANRGWDLERLYDPDPEHTGTSYSREGGFLHDADLFDPEFFGMSPREALATDPQQRLLLETAWETFESAAIDPATVRGSNTGVFAGVMYHDYGTNLDRVPAELEGYLASGTAGSVASGRVSYALGLEGPAVTVDTACSSSLVALHLAANALRAGECDLALVGGATVMASPQSFVEFSRQRGLSVDGRCKSFAAAADGTGWSEGVGLLLVERLSDAQRNNHKILAVVRGSAVNQDGASNGLTAPNGPSQQRVIRQALSAAGLDVSDVD</sequence>
<dbReference type="GO" id="GO:0031177">
    <property type="term" value="F:phosphopantetheine binding"/>
    <property type="evidence" value="ECO:0007669"/>
    <property type="project" value="InterPro"/>
</dbReference>
<protein>
    <submittedName>
        <fullName evidence="6">Beta-ketoacyl synthase, C-terminal domain</fullName>
    </submittedName>
</protein>
<keyword evidence="2" id="KW-0597">Phosphoprotein</keyword>
<name>A0A239KRU4_9ACTN</name>
<evidence type="ECO:0000259" key="4">
    <source>
        <dbReference type="PROSITE" id="PS50075"/>
    </source>
</evidence>
<dbReference type="FunFam" id="1.10.1200.10:FF:000007">
    <property type="entry name" value="Probable polyketide synthase pks17"/>
    <property type="match status" value="1"/>
</dbReference>
<accession>A0A239KRU4</accession>
<dbReference type="InterPro" id="IPR014031">
    <property type="entry name" value="Ketoacyl_synth_C"/>
</dbReference>
<feature type="domain" description="Carrier" evidence="4">
    <location>
        <begin position="90"/>
        <end position="165"/>
    </location>
</feature>
<feature type="non-terminal residue" evidence="6">
    <location>
        <position position="488"/>
    </location>
</feature>
<dbReference type="SUPFAM" id="SSF47336">
    <property type="entry name" value="ACP-like"/>
    <property type="match status" value="1"/>
</dbReference>
<dbReference type="InterPro" id="IPR018201">
    <property type="entry name" value="Ketoacyl_synth_AS"/>
</dbReference>
<evidence type="ECO:0000256" key="3">
    <source>
        <dbReference type="ARBA" id="ARBA00022679"/>
    </source>
</evidence>
<dbReference type="InterPro" id="IPR050091">
    <property type="entry name" value="PKS_NRPS_Biosynth_Enz"/>
</dbReference>
<dbReference type="SMART" id="SM00825">
    <property type="entry name" value="PKS_KS"/>
    <property type="match status" value="1"/>
</dbReference>
<dbReference type="Gene3D" id="1.10.1200.10">
    <property type="entry name" value="ACP-like"/>
    <property type="match status" value="1"/>
</dbReference>
<evidence type="ECO:0000259" key="5">
    <source>
        <dbReference type="PROSITE" id="PS52004"/>
    </source>
</evidence>
<dbReference type="Pfam" id="PF02801">
    <property type="entry name" value="Ketoacyl-synt_C"/>
    <property type="match status" value="1"/>
</dbReference>
<feature type="non-terminal residue" evidence="6">
    <location>
        <position position="1"/>
    </location>
</feature>
<dbReference type="SMART" id="SM01294">
    <property type="entry name" value="PKS_PP_betabranch"/>
    <property type="match status" value="1"/>
</dbReference>
<dbReference type="InterPro" id="IPR016039">
    <property type="entry name" value="Thiolase-like"/>
</dbReference>